<dbReference type="InterPro" id="IPR002068">
    <property type="entry name" value="A-crystallin/Hsp20_dom"/>
</dbReference>
<dbReference type="Pfam" id="PF00011">
    <property type="entry name" value="HSP20"/>
    <property type="match status" value="1"/>
</dbReference>
<organism evidence="4 5">
    <name type="scientific">Papaver atlanticum</name>
    <dbReference type="NCBI Taxonomy" id="357466"/>
    <lineage>
        <taxon>Eukaryota</taxon>
        <taxon>Viridiplantae</taxon>
        <taxon>Streptophyta</taxon>
        <taxon>Embryophyta</taxon>
        <taxon>Tracheophyta</taxon>
        <taxon>Spermatophyta</taxon>
        <taxon>Magnoliopsida</taxon>
        <taxon>Ranunculales</taxon>
        <taxon>Papaveraceae</taxon>
        <taxon>Papaveroideae</taxon>
        <taxon>Papaver</taxon>
    </lineage>
</organism>
<reference evidence="4" key="1">
    <citation type="submission" date="2022-04" db="EMBL/GenBank/DDBJ databases">
        <title>A functionally conserved STORR gene fusion in Papaver species that diverged 16.8 million years ago.</title>
        <authorList>
            <person name="Catania T."/>
        </authorList>
    </citation>
    <scope>NUCLEOTIDE SEQUENCE</scope>
    <source>
        <strain evidence="4">S-188037</strain>
    </source>
</reference>
<accession>A0AAD4TGS2</accession>
<feature type="domain" description="SHSP" evidence="3">
    <location>
        <begin position="1"/>
        <end position="104"/>
    </location>
</feature>
<dbReference type="InterPro" id="IPR008978">
    <property type="entry name" value="HSP20-like_chaperone"/>
</dbReference>
<protein>
    <recommendedName>
        <fullName evidence="3">SHSP domain-containing protein</fullName>
    </recommendedName>
</protein>
<comment type="similarity">
    <text evidence="1 2">Belongs to the small heat shock protein (HSP20) family.</text>
</comment>
<dbReference type="EMBL" id="JAJJMB010001716">
    <property type="protein sequence ID" value="KAI3955842.1"/>
    <property type="molecule type" value="Genomic_DNA"/>
</dbReference>
<gene>
    <name evidence="4" type="ORF">MKW98_006202</name>
</gene>
<proteinExistence type="inferred from homology"/>
<dbReference type="CDD" id="cd00298">
    <property type="entry name" value="ACD_sHsps_p23-like"/>
    <property type="match status" value="1"/>
</dbReference>
<dbReference type="SUPFAM" id="SSF49764">
    <property type="entry name" value="HSP20-like chaperones"/>
    <property type="match status" value="1"/>
</dbReference>
<comment type="caution">
    <text evidence="4">The sequence shown here is derived from an EMBL/GenBank/DDBJ whole genome shotgun (WGS) entry which is preliminary data.</text>
</comment>
<dbReference type="PROSITE" id="PS01031">
    <property type="entry name" value="SHSP"/>
    <property type="match status" value="1"/>
</dbReference>
<evidence type="ECO:0000313" key="5">
    <source>
        <dbReference type="Proteomes" id="UP001202328"/>
    </source>
</evidence>
<keyword evidence="5" id="KW-1185">Reference proteome</keyword>
<name>A0AAD4TGS2_9MAGN</name>
<dbReference type="Gene3D" id="2.60.40.790">
    <property type="match status" value="1"/>
</dbReference>
<dbReference type="AlphaFoldDB" id="A0AAD4TGS2"/>
<evidence type="ECO:0000313" key="4">
    <source>
        <dbReference type="EMBL" id="KAI3955842.1"/>
    </source>
</evidence>
<evidence type="ECO:0000256" key="2">
    <source>
        <dbReference type="RuleBase" id="RU003616"/>
    </source>
</evidence>
<dbReference type="Proteomes" id="UP001202328">
    <property type="component" value="Unassembled WGS sequence"/>
</dbReference>
<sequence>MANEDTSRILEMDNSYVFNLDFSNLMVDIGKEIKVDVEDDNTLVISYQNLLQNSPLNWQSKKFDLPKNVDTDDISAVFMHRVLLVSVKKLNRPKQTKIIKVTMA</sequence>
<evidence type="ECO:0000256" key="1">
    <source>
        <dbReference type="PROSITE-ProRule" id="PRU00285"/>
    </source>
</evidence>
<evidence type="ECO:0000259" key="3">
    <source>
        <dbReference type="PROSITE" id="PS01031"/>
    </source>
</evidence>